<dbReference type="AlphaFoldDB" id="A0AAJ1Q6L9"/>
<organism evidence="1 2">
    <name type="scientific">Facklamia hominis</name>
    <dbReference type="NCBI Taxonomy" id="178214"/>
    <lineage>
        <taxon>Bacteria</taxon>
        <taxon>Bacillati</taxon>
        <taxon>Bacillota</taxon>
        <taxon>Bacilli</taxon>
        <taxon>Lactobacillales</taxon>
        <taxon>Aerococcaceae</taxon>
        <taxon>Facklamia</taxon>
    </lineage>
</organism>
<comment type="caution">
    <text evidence="1">The sequence shown here is derived from an EMBL/GenBank/DDBJ whole genome shotgun (WGS) entry which is preliminary data.</text>
</comment>
<dbReference type="Proteomes" id="UP001229251">
    <property type="component" value="Unassembled WGS sequence"/>
</dbReference>
<dbReference type="EMBL" id="JASOOE010000010">
    <property type="protein sequence ID" value="MDK7187500.1"/>
    <property type="molecule type" value="Genomic_DNA"/>
</dbReference>
<accession>A0AAJ1Q6L9</accession>
<evidence type="ECO:0000313" key="2">
    <source>
        <dbReference type="Proteomes" id="UP001229251"/>
    </source>
</evidence>
<evidence type="ECO:0000313" key="1">
    <source>
        <dbReference type="EMBL" id="MDK7187500.1"/>
    </source>
</evidence>
<proteinExistence type="predicted"/>
<reference evidence="1" key="1">
    <citation type="submission" date="2023-05" db="EMBL/GenBank/DDBJ databases">
        <title>Cataloging the Phylogenetic Diversity of Human Bladder Bacteria.</title>
        <authorList>
            <person name="Du J."/>
        </authorList>
    </citation>
    <scope>NUCLEOTIDE SEQUENCE</scope>
    <source>
        <strain evidence="1">UMB1231</strain>
    </source>
</reference>
<gene>
    <name evidence="1" type="ORF">QP433_05860</name>
</gene>
<name>A0AAJ1Q6L9_9LACT</name>
<dbReference type="RefSeq" id="WP_285065962.1">
    <property type="nucleotide sequence ID" value="NZ_JASOOE010000010.1"/>
</dbReference>
<sequence length="115" mass="13532">MNYMLKRLEKYQATKWLLEEYQRDLAQCQEWLSQSPSQELESIQAYNQARIKELQLALESYKEQIRGVRAIDKQLGDLLALRCIGGLEWLEIAKYLGISMTELKQLKTRAKHLNS</sequence>
<protein>
    <submittedName>
        <fullName evidence="1">Uncharacterized protein</fullName>
    </submittedName>
</protein>